<reference evidence="3" key="1">
    <citation type="submission" date="2019-11" db="EMBL/GenBank/DDBJ databases">
        <authorList>
            <person name="Feng L."/>
        </authorList>
    </citation>
    <scope>NUCLEOTIDE SEQUENCE</scope>
    <source>
        <strain evidence="3">VatypicaLFYP47</strain>
    </source>
</reference>
<dbReference type="EMBL" id="CACRUN010000012">
    <property type="protein sequence ID" value="VYT95562.1"/>
    <property type="molecule type" value="Genomic_DNA"/>
</dbReference>
<dbReference type="RefSeq" id="WP_156718025.1">
    <property type="nucleotide sequence ID" value="NZ_CACRUN010000012.1"/>
</dbReference>
<dbReference type="InterPro" id="IPR052216">
    <property type="entry name" value="CRISPR_Csm3_endoribonuclease"/>
</dbReference>
<organism evidence="3">
    <name type="scientific">Veillonella atypica</name>
    <dbReference type="NCBI Taxonomy" id="39777"/>
    <lineage>
        <taxon>Bacteria</taxon>
        <taxon>Bacillati</taxon>
        <taxon>Bacillota</taxon>
        <taxon>Negativicutes</taxon>
        <taxon>Veillonellales</taxon>
        <taxon>Veillonellaceae</taxon>
        <taxon>Veillonella</taxon>
    </lineage>
</organism>
<dbReference type="PANTHER" id="PTHR35579">
    <property type="entry name" value="CRISPR SYSTEM CMS ENDORIBONUCLEASE CSM3"/>
    <property type="match status" value="1"/>
</dbReference>
<dbReference type="GO" id="GO:0051607">
    <property type="term" value="P:defense response to virus"/>
    <property type="evidence" value="ECO:0007669"/>
    <property type="project" value="UniProtKB-KW"/>
</dbReference>
<dbReference type="CDD" id="cd09726">
    <property type="entry name" value="RAMP_I_III"/>
    <property type="match status" value="1"/>
</dbReference>
<dbReference type="AlphaFoldDB" id="A0A6N3B6E0"/>
<name>A0A6N3B6E0_9FIRM</name>
<evidence type="ECO:0000259" key="2">
    <source>
        <dbReference type="Pfam" id="PF03787"/>
    </source>
</evidence>
<dbReference type="PANTHER" id="PTHR35579:SF3">
    <property type="entry name" value="CRISPR SYSTEM CMS ENDORIBONUCLEASE CSM3"/>
    <property type="match status" value="1"/>
</dbReference>
<dbReference type="Pfam" id="PF03787">
    <property type="entry name" value="RAMPs"/>
    <property type="match status" value="1"/>
</dbReference>
<keyword evidence="1" id="KW-0051">Antiviral defense</keyword>
<protein>
    <submittedName>
        <fullName evidence="3">RAMP superfamily protein</fullName>
    </submittedName>
</protein>
<gene>
    <name evidence="3" type="ORF">VALFYP47_00104</name>
</gene>
<feature type="domain" description="CRISPR type III-associated protein" evidence="2">
    <location>
        <begin position="5"/>
        <end position="203"/>
    </location>
</feature>
<proteinExistence type="predicted"/>
<sequence>MYTLTIKLLSPTMLISGQGDVNTDSTVVHDCYGIPFIPAKRVRGVLYESALEVAEMMELSELKTFTIQDVNYLFNHTTENSTVDMIVDCPRLSVSNLMIPHYDKIAHDIEMLQNHHDFKSIFTKNRVLAEFTSIRYYTSVDSKNGTAIDGSLHNSRVINRGLTFSGTISVKDMTERDQMILACAVNNLTGIGGKRNRGFGNIECSIDDEHFDVQVLGGALWSK</sequence>
<evidence type="ECO:0000256" key="1">
    <source>
        <dbReference type="ARBA" id="ARBA00023118"/>
    </source>
</evidence>
<accession>A0A6N3B6E0</accession>
<dbReference type="InterPro" id="IPR005537">
    <property type="entry name" value="RAMP_III_fam"/>
</dbReference>
<evidence type="ECO:0000313" key="3">
    <source>
        <dbReference type="EMBL" id="VYT95562.1"/>
    </source>
</evidence>